<proteinExistence type="predicted"/>
<reference evidence="1" key="1">
    <citation type="submission" date="2023-07" db="EMBL/GenBank/DDBJ databases">
        <title>draft genome sequence of fig (Ficus carica).</title>
        <authorList>
            <person name="Takahashi T."/>
            <person name="Nishimura K."/>
        </authorList>
    </citation>
    <scope>NUCLEOTIDE SEQUENCE</scope>
</reference>
<dbReference type="Proteomes" id="UP001187192">
    <property type="component" value="Unassembled WGS sequence"/>
</dbReference>
<dbReference type="AlphaFoldDB" id="A0AA88CWP2"/>
<name>A0AA88CWP2_FICCA</name>
<evidence type="ECO:0000313" key="1">
    <source>
        <dbReference type="EMBL" id="GMN33401.1"/>
    </source>
</evidence>
<keyword evidence="2" id="KW-1185">Reference proteome</keyword>
<evidence type="ECO:0000313" key="2">
    <source>
        <dbReference type="Proteomes" id="UP001187192"/>
    </source>
</evidence>
<dbReference type="EMBL" id="BTGU01000004">
    <property type="protein sequence ID" value="GMN33401.1"/>
    <property type="molecule type" value="Genomic_DNA"/>
</dbReference>
<gene>
    <name evidence="1" type="ORF">TIFTF001_004138</name>
</gene>
<sequence>MAGECDWRFGDFGGDGVGGSLLGVSRSDLVQRVCGGLGSDEALMIRWLVL</sequence>
<comment type="caution">
    <text evidence="1">The sequence shown here is derived from an EMBL/GenBank/DDBJ whole genome shotgun (WGS) entry which is preliminary data.</text>
</comment>
<organism evidence="1 2">
    <name type="scientific">Ficus carica</name>
    <name type="common">Common fig</name>
    <dbReference type="NCBI Taxonomy" id="3494"/>
    <lineage>
        <taxon>Eukaryota</taxon>
        <taxon>Viridiplantae</taxon>
        <taxon>Streptophyta</taxon>
        <taxon>Embryophyta</taxon>
        <taxon>Tracheophyta</taxon>
        <taxon>Spermatophyta</taxon>
        <taxon>Magnoliopsida</taxon>
        <taxon>eudicotyledons</taxon>
        <taxon>Gunneridae</taxon>
        <taxon>Pentapetalae</taxon>
        <taxon>rosids</taxon>
        <taxon>fabids</taxon>
        <taxon>Rosales</taxon>
        <taxon>Moraceae</taxon>
        <taxon>Ficeae</taxon>
        <taxon>Ficus</taxon>
    </lineage>
</organism>
<protein>
    <submittedName>
        <fullName evidence="1">Uncharacterized protein</fullName>
    </submittedName>
</protein>
<accession>A0AA88CWP2</accession>